<protein>
    <recommendedName>
        <fullName evidence="4">Dirigent protein</fullName>
    </recommendedName>
</protein>
<feature type="chain" id="PRO_5043107625" description="Dirigent protein" evidence="4">
    <location>
        <begin position="26"/>
        <end position="178"/>
    </location>
</feature>
<keyword evidence="6" id="KW-1185">Reference proteome</keyword>
<gene>
    <name evidence="5" type="ORF">M0R45_032921</name>
</gene>
<dbReference type="GO" id="GO:0048046">
    <property type="term" value="C:apoplast"/>
    <property type="evidence" value="ECO:0007669"/>
    <property type="project" value="UniProtKB-SubCell"/>
</dbReference>
<proteinExistence type="inferred from homology"/>
<comment type="similarity">
    <text evidence="1 4">Belongs to the plant dirigent protein family.</text>
</comment>
<sequence length="178" mass="18980">MAKLMSSLFPVSLLFLSMIAFLAQAAPVEQVGSEKIIQLNYYLIEITSGPNATAVPVAGIAGQLWAPNTFGTIFVGDDPLTERPSASSPRVGQVRGLAVVSSKDGSATYVSFSVTLTNREYNGSTLQIQGTVNRPSRRPSVVSIVGGTGKFEGARGSAFLQPYSNSIIQITYKIQLYK</sequence>
<evidence type="ECO:0000313" key="5">
    <source>
        <dbReference type="EMBL" id="KAK9924557.1"/>
    </source>
</evidence>
<keyword evidence="3 4" id="KW-0964">Secreted</keyword>
<dbReference type="Proteomes" id="UP001457282">
    <property type="component" value="Unassembled WGS sequence"/>
</dbReference>
<evidence type="ECO:0000313" key="6">
    <source>
        <dbReference type="Proteomes" id="UP001457282"/>
    </source>
</evidence>
<reference evidence="5 6" key="1">
    <citation type="journal article" date="2023" name="G3 (Bethesda)">
        <title>A chromosome-length genome assembly and annotation of blackberry (Rubus argutus, cv. 'Hillquist').</title>
        <authorList>
            <person name="Bruna T."/>
            <person name="Aryal R."/>
            <person name="Dudchenko O."/>
            <person name="Sargent D.J."/>
            <person name="Mead D."/>
            <person name="Buti M."/>
            <person name="Cavallini A."/>
            <person name="Hytonen T."/>
            <person name="Andres J."/>
            <person name="Pham M."/>
            <person name="Weisz D."/>
            <person name="Mascagni F."/>
            <person name="Usai G."/>
            <person name="Natali L."/>
            <person name="Bassil N."/>
            <person name="Fernandez G.E."/>
            <person name="Lomsadze A."/>
            <person name="Armour M."/>
            <person name="Olukolu B."/>
            <person name="Poorten T."/>
            <person name="Britton C."/>
            <person name="Davik J."/>
            <person name="Ashrafi H."/>
            <person name="Aiden E.L."/>
            <person name="Borodovsky M."/>
            <person name="Worthington M."/>
        </authorList>
    </citation>
    <scope>NUCLEOTIDE SEQUENCE [LARGE SCALE GENOMIC DNA]</scope>
    <source>
        <strain evidence="5">PI 553951</strain>
    </source>
</reference>
<dbReference type="GO" id="GO:0009699">
    <property type="term" value="P:phenylpropanoid biosynthetic process"/>
    <property type="evidence" value="ECO:0007669"/>
    <property type="project" value="UniProtKB-ARBA"/>
</dbReference>
<comment type="subcellular location">
    <subcellularLocation>
        <location evidence="4">Secreted</location>
        <location evidence="4">Extracellular space</location>
        <location evidence="4">Apoplast</location>
    </subcellularLocation>
</comment>
<dbReference type="Pfam" id="PF03018">
    <property type="entry name" value="Dirigent"/>
    <property type="match status" value="1"/>
</dbReference>
<dbReference type="InterPro" id="IPR004265">
    <property type="entry name" value="Dirigent"/>
</dbReference>
<dbReference type="Gene3D" id="2.40.480.10">
    <property type="entry name" value="Allene oxide cyclase-like"/>
    <property type="match status" value="1"/>
</dbReference>
<keyword evidence="4" id="KW-0052">Apoplast</keyword>
<evidence type="ECO:0000256" key="2">
    <source>
        <dbReference type="ARBA" id="ARBA00011738"/>
    </source>
</evidence>
<dbReference type="AlphaFoldDB" id="A0AAW1WMJ2"/>
<dbReference type="EMBL" id="JBEDUW010000006">
    <property type="protein sequence ID" value="KAK9924557.1"/>
    <property type="molecule type" value="Genomic_DNA"/>
</dbReference>
<comment type="function">
    <text evidence="4">Dirigent proteins impart stereoselectivity on the phenoxy radical-coupling reaction, yielding optically active lignans from two molecules of coniferyl alcohol in the biosynthesis of lignans, flavonolignans, and alkaloids and thus plays a central role in plant secondary metabolism.</text>
</comment>
<evidence type="ECO:0000256" key="4">
    <source>
        <dbReference type="RuleBase" id="RU363099"/>
    </source>
</evidence>
<dbReference type="PANTHER" id="PTHR21495">
    <property type="entry name" value="NUCLEOPORIN-RELATED"/>
    <property type="match status" value="1"/>
</dbReference>
<accession>A0AAW1WMJ2</accession>
<feature type="signal peptide" evidence="4">
    <location>
        <begin position="1"/>
        <end position="25"/>
    </location>
</feature>
<evidence type="ECO:0000256" key="1">
    <source>
        <dbReference type="ARBA" id="ARBA00010746"/>
    </source>
</evidence>
<dbReference type="InterPro" id="IPR044859">
    <property type="entry name" value="Allene_oxi_cyc_Dirigent"/>
</dbReference>
<organism evidence="5 6">
    <name type="scientific">Rubus argutus</name>
    <name type="common">Southern blackberry</name>
    <dbReference type="NCBI Taxonomy" id="59490"/>
    <lineage>
        <taxon>Eukaryota</taxon>
        <taxon>Viridiplantae</taxon>
        <taxon>Streptophyta</taxon>
        <taxon>Embryophyta</taxon>
        <taxon>Tracheophyta</taxon>
        <taxon>Spermatophyta</taxon>
        <taxon>Magnoliopsida</taxon>
        <taxon>eudicotyledons</taxon>
        <taxon>Gunneridae</taxon>
        <taxon>Pentapetalae</taxon>
        <taxon>rosids</taxon>
        <taxon>fabids</taxon>
        <taxon>Rosales</taxon>
        <taxon>Rosaceae</taxon>
        <taxon>Rosoideae</taxon>
        <taxon>Rosoideae incertae sedis</taxon>
        <taxon>Rubus</taxon>
    </lineage>
</organism>
<keyword evidence="4" id="KW-0732">Signal</keyword>
<name>A0AAW1WMJ2_RUBAR</name>
<comment type="subunit">
    <text evidence="2 4">Homodimer.</text>
</comment>
<comment type="caution">
    <text evidence="5">The sequence shown here is derived from an EMBL/GenBank/DDBJ whole genome shotgun (WGS) entry which is preliminary data.</text>
</comment>
<evidence type="ECO:0000256" key="3">
    <source>
        <dbReference type="ARBA" id="ARBA00022525"/>
    </source>
</evidence>